<comment type="subcellular location">
    <subcellularLocation>
        <location evidence="1 6">Membrane</location>
        <topology evidence="1 6">Multi-pass membrane protein</topology>
    </subcellularLocation>
</comment>
<sequence>MDLTVVATTFVVIFLAELPDKSMFASLAMGTRMRPIWVWCGTAAAFCVHVAIAVAAGGVFALLPDRLVHTVAALLFGLGAWWMLRGHGDEDDDDGAPGGRVARGRWATVGTAFTVVFVGEWGDITQLATANLAATQGLLPVAVGAAAALMSVSALALTAGQALARRVSLAAVQRVGALVMAALAVWSLVEVIRG</sequence>
<dbReference type="PANTHER" id="PTHR12608:SF1">
    <property type="entry name" value="TRANSMEMBRANE PROTEIN 165"/>
    <property type="match status" value="1"/>
</dbReference>
<comment type="caution">
    <text evidence="6">Lacks conserved residue(s) required for the propagation of feature annotation.</text>
</comment>
<keyword evidence="8" id="KW-1185">Reference proteome</keyword>
<protein>
    <recommendedName>
        <fullName evidence="6">GDT1 family protein</fullName>
    </recommendedName>
</protein>
<dbReference type="AlphaFoldDB" id="A0A853A0H9"/>
<evidence type="ECO:0000256" key="5">
    <source>
        <dbReference type="ARBA" id="ARBA00023136"/>
    </source>
</evidence>
<evidence type="ECO:0000256" key="1">
    <source>
        <dbReference type="ARBA" id="ARBA00004141"/>
    </source>
</evidence>
<gene>
    <name evidence="7" type="ORF">FHU37_001264</name>
</gene>
<proteinExistence type="inferred from homology"/>
<feature type="transmembrane region" description="Helical" evidence="6">
    <location>
        <begin position="171"/>
        <end position="189"/>
    </location>
</feature>
<dbReference type="EMBL" id="JACBZD010000001">
    <property type="protein sequence ID" value="NYI04321.1"/>
    <property type="molecule type" value="Genomic_DNA"/>
</dbReference>
<name>A0A853A0H9_9ACTN</name>
<keyword evidence="4 6" id="KW-1133">Transmembrane helix</keyword>
<evidence type="ECO:0000256" key="2">
    <source>
        <dbReference type="ARBA" id="ARBA00009190"/>
    </source>
</evidence>
<accession>A0A853A0H9</accession>
<evidence type="ECO:0000256" key="4">
    <source>
        <dbReference type="ARBA" id="ARBA00022989"/>
    </source>
</evidence>
<keyword evidence="3 6" id="KW-0812">Transmembrane</keyword>
<dbReference type="InterPro" id="IPR001727">
    <property type="entry name" value="GDT1-like"/>
</dbReference>
<feature type="transmembrane region" description="Helical" evidence="6">
    <location>
        <begin position="36"/>
        <end position="60"/>
    </location>
</feature>
<reference evidence="7 8" key="1">
    <citation type="submission" date="2020-07" db="EMBL/GenBank/DDBJ databases">
        <title>Sequencing the genomes of 1000 actinobacteria strains.</title>
        <authorList>
            <person name="Klenk H.-P."/>
        </authorList>
    </citation>
    <scope>NUCLEOTIDE SEQUENCE [LARGE SCALE GENOMIC DNA]</scope>
    <source>
        <strain evidence="7 8">DSM 42178</strain>
    </source>
</reference>
<organism evidence="7 8">
    <name type="scientific">Allostreptomyces psammosilenae</name>
    <dbReference type="NCBI Taxonomy" id="1892865"/>
    <lineage>
        <taxon>Bacteria</taxon>
        <taxon>Bacillati</taxon>
        <taxon>Actinomycetota</taxon>
        <taxon>Actinomycetes</taxon>
        <taxon>Kitasatosporales</taxon>
        <taxon>Streptomycetaceae</taxon>
        <taxon>Allostreptomyces</taxon>
    </lineage>
</organism>
<comment type="similarity">
    <text evidence="2 6">Belongs to the GDT1 family.</text>
</comment>
<evidence type="ECO:0000256" key="6">
    <source>
        <dbReference type="RuleBase" id="RU365102"/>
    </source>
</evidence>
<comment type="caution">
    <text evidence="7">The sequence shown here is derived from an EMBL/GenBank/DDBJ whole genome shotgun (WGS) entry which is preliminary data.</text>
</comment>
<dbReference type="PANTHER" id="PTHR12608">
    <property type="entry name" value="TRANSMEMBRANE PROTEIN HTP-1 RELATED"/>
    <property type="match status" value="1"/>
</dbReference>
<evidence type="ECO:0000313" key="7">
    <source>
        <dbReference type="EMBL" id="NYI04321.1"/>
    </source>
</evidence>
<dbReference type="Pfam" id="PF01169">
    <property type="entry name" value="GDT1"/>
    <property type="match status" value="2"/>
</dbReference>
<evidence type="ECO:0000313" key="8">
    <source>
        <dbReference type="Proteomes" id="UP000567795"/>
    </source>
</evidence>
<dbReference type="GO" id="GO:0016020">
    <property type="term" value="C:membrane"/>
    <property type="evidence" value="ECO:0007669"/>
    <property type="project" value="UniProtKB-SubCell"/>
</dbReference>
<keyword evidence="5 6" id="KW-0472">Membrane</keyword>
<dbReference type="Proteomes" id="UP000567795">
    <property type="component" value="Unassembled WGS sequence"/>
</dbReference>
<evidence type="ECO:0000256" key="3">
    <source>
        <dbReference type="ARBA" id="ARBA00022692"/>
    </source>
</evidence>
<dbReference type="GO" id="GO:0046873">
    <property type="term" value="F:metal ion transmembrane transporter activity"/>
    <property type="evidence" value="ECO:0007669"/>
    <property type="project" value="InterPro"/>
</dbReference>
<feature type="transmembrane region" description="Helical" evidence="6">
    <location>
        <begin position="67"/>
        <end position="84"/>
    </location>
</feature>
<feature type="transmembrane region" description="Helical" evidence="6">
    <location>
        <begin position="137"/>
        <end position="159"/>
    </location>
</feature>